<evidence type="ECO:0000256" key="3">
    <source>
        <dbReference type="ARBA" id="ARBA00022692"/>
    </source>
</evidence>
<comment type="caution">
    <text evidence="9">The sequence shown here is derived from an EMBL/GenBank/DDBJ whole genome shotgun (WGS) entry which is preliminary data.</text>
</comment>
<evidence type="ECO:0000256" key="8">
    <source>
        <dbReference type="SAM" id="Phobius"/>
    </source>
</evidence>
<feature type="region of interest" description="Disordered" evidence="7">
    <location>
        <begin position="1"/>
        <end position="25"/>
    </location>
</feature>
<name>A0A423W839_9PEZI</name>
<comment type="similarity">
    <text evidence="2 6">Belongs to the MIP/aquaporin (TC 1.A.8) family.</text>
</comment>
<dbReference type="PRINTS" id="PR00783">
    <property type="entry name" value="MINTRINSICP"/>
</dbReference>
<dbReference type="Pfam" id="PF00230">
    <property type="entry name" value="MIP"/>
    <property type="match status" value="1"/>
</dbReference>
<feature type="transmembrane region" description="Helical" evidence="8">
    <location>
        <begin position="244"/>
        <end position="264"/>
    </location>
</feature>
<dbReference type="Proteomes" id="UP000283895">
    <property type="component" value="Unassembled WGS sequence"/>
</dbReference>
<dbReference type="InterPro" id="IPR034294">
    <property type="entry name" value="Aquaporin_transptr"/>
</dbReference>
<evidence type="ECO:0000256" key="5">
    <source>
        <dbReference type="ARBA" id="ARBA00023136"/>
    </source>
</evidence>
<evidence type="ECO:0008006" key="11">
    <source>
        <dbReference type="Google" id="ProtNLM"/>
    </source>
</evidence>
<dbReference type="InterPro" id="IPR000425">
    <property type="entry name" value="MIP"/>
</dbReference>
<sequence>MPPRSPWNRNQNGNHDSRSNEESLISRPMGQRFPVPIRAHIGAFVSEFVGTFLFLLFALGGTHVINTATSTDTTQPGRADSTKLLYISLCFGISLAVNVWAFQRIEGGLFNPAVAIAMFVTGTINFIRLGLVVVAEILGSIAASAVVVGLLPGNGIAATTGLGGGMSVVRGLFLEMFLTAELVFVIFMLAIEKHQATAVAPIVIGLALFIAELMGVWYTGGSLNPARSFGPEVVTRGGFPGYHWIYWLGPILGALLASAFYKFIKAMQFDQITPDIMAPAPKLPVAAPAHNNIVGHDHDEV</sequence>
<evidence type="ECO:0000256" key="6">
    <source>
        <dbReference type="RuleBase" id="RU000477"/>
    </source>
</evidence>
<dbReference type="OrthoDB" id="3222at2759"/>
<reference evidence="9 10" key="1">
    <citation type="submission" date="2015-09" db="EMBL/GenBank/DDBJ databases">
        <title>Host preference determinants of Valsa canker pathogens revealed by comparative genomics.</title>
        <authorList>
            <person name="Yin Z."/>
            <person name="Huang L."/>
        </authorList>
    </citation>
    <scope>NUCLEOTIDE SEQUENCE [LARGE SCALE GENOMIC DNA]</scope>
    <source>
        <strain evidence="9 10">03-1</strain>
    </source>
</reference>
<dbReference type="SUPFAM" id="SSF81338">
    <property type="entry name" value="Aquaporin-like"/>
    <property type="match status" value="1"/>
</dbReference>
<keyword evidence="3 6" id="KW-0812">Transmembrane</keyword>
<keyword evidence="5 8" id="KW-0472">Membrane</keyword>
<evidence type="ECO:0000256" key="1">
    <source>
        <dbReference type="ARBA" id="ARBA00004141"/>
    </source>
</evidence>
<dbReference type="AlphaFoldDB" id="A0A423W839"/>
<dbReference type="PANTHER" id="PTHR19139">
    <property type="entry name" value="AQUAPORIN TRANSPORTER"/>
    <property type="match status" value="1"/>
</dbReference>
<evidence type="ECO:0000313" key="9">
    <source>
        <dbReference type="EMBL" id="ROV99509.1"/>
    </source>
</evidence>
<dbReference type="Gene3D" id="1.20.1080.10">
    <property type="entry name" value="Glycerol uptake facilitator protein"/>
    <property type="match status" value="1"/>
</dbReference>
<keyword evidence="6" id="KW-0813">Transport</keyword>
<proteinExistence type="inferred from homology"/>
<keyword evidence="10" id="KW-1185">Reference proteome</keyword>
<feature type="transmembrane region" description="Helical" evidence="8">
    <location>
        <begin position="109"/>
        <end position="127"/>
    </location>
</feature>
<feature type="transmembrane region" description="Helical" evidence="8">
    <location>
        <begin position="172"/>
        <end position="191"/>
    </location>
</feature>
<evidence type="ECO:0000256" key="4">
    <source>
        <dbReference type="ARBA" id="ARBA00022989"/>
    </source>
</evidence>
<protein>
    <recommendedName>
        <fullName evidence="11">Aquaporin</fullName>
    </recommendedName>
</protein>
<evidence type="ECO:0000256" key="7">
    <source>
        <dbReference type="SAM" id="MobiDB-lite"/>
    </source>
</evidence>
<comment type="subcellular location">
    <subcellularLocation>
        <location evidence="1">Membrane</location>
        <topology evidence="1">Multi-pass membrane protein</topology>
    </subcellularLocation>
</comment>
<accession>A0A423W839</accession>
<dbReference type="STRING" id="356882.A0A423W839"/>
<dbReference type="EMBL" id="LKEA01000023">
    <property type="protein sequence ID" value="ROV99509.1"/>
    <property type="molecule type" value="Genomic_DNA"/>
</dbReference>
<dbReference type="GO" id="GO:0005886">
    <property type="term" value="C:plasma membrane"/>
    <property type="evidence" value="ECO:0007669"/>
    <property type="project" value="TreeGrafter"/>
</dbReference>
<keyword evidence="4 8" id="KW-1133">Transmembrane helix</keyword>
<evidence type="ECO:0000256" key="2">
    <source>
        <dbReference type="ARBA" id="ARBA00006175"/>
    </source>
</evidence>
<feature type="transmembrane region" description="Helical" evidence="8">
    <location>
        <begin position="198"/>
        <end position="218"/>
    </location>
</feature>
<dbReference type="PANTHER" id="PTHR19139:SF199">
    <property type="entry name" value="MIP17260P"/>
    <property type="match status" value="1"/>
</dbReference>
<dbReference type="GO" id="GO:0015250">
    <property type="term" value="F:water channel activity"/>
    <property type="evidence" value="ECO:0007669"/>
    <property type="project" value="TreeGrafter"/>
</dbReference>
<feature type="transmembrane region" description="Helical" evidence="8">
    <location>
        <begin position="84"/>
        <end position="103"/>
    </location>
</feature>
<feature type="transmembrane region" description="Helical" evidence="8">
    <location>
        <begin position="134"/>
        <end position="152"/>
    </location>
</feature>
<dbReference type="InterPro" id="IPR023271">
    <property type="entry name" value="Aquaporin-like"/>
</dbReference>
<organism evidence="9 10">
    <name type="scientific">Cytospora schulzeri</name>
    <dbReference type="NCBI Taxonomy" id="448051"/>
    <lineage>
        <taxon>Eukaryota</taxon>
        <taxon>Fungi</taxon>
        <taxon>Dikarya</taxon>
        <taxon>Ascomycota</taxon>
        <taxon>Pezizomycotina</taxon>
        <taxon>Sordariomycetes</taxon>
        <taxon>Sordariomycetidae</taxon>
        <taxon>Diaporthales</taxon>
        <taxon>Cytosporaceae</taxon>
        <taxon>Cytospora</taxon>
    </lineage>
</organism>
<gene>
    <name evidence="9" type="ORF">VMCG_06426</name>
</gene>
<evidence type="ECO:0000313" key="10">
    <source>
        <dbReference type="Proteomes" id="UP000283895"/>
    </source>
</evidence>
<feature type="transmembrane region" description="Helical" evidence="8">
    <location>
        <begin position="37"/>
        <end position="59"/>
    </location>
</feature>